<dbReference type="Proteomes" id="UP000481643">
    <property type="component" value="Unassembled WGS sequence"/>
</dbReference>
<dbReference type="AlphaFoldDB" id="A0A6L3YUU0"/>
<reference evidence="1 2" key="1">
    <citation type="submission" date="2019-09" db="EMBL/GenBank/DDBJ databases">
        <title>Taxonomic organization of the family Brucellaceae based on a phylogenomic approach.</title>
        <authorList>
            <person name="Leclercq S."/>
            <person name="Cloeckaert A."/>
            <person name="Zygmunt M.S."/>
        </authorList>
    </citation>
    <scope>NUCLEOTIDE SEQUENCE [LARGE SCALE GENOMIC DNA]</scope>
    <source>
        <strain evidence="1 2">WS1830</strain>
    </source>
</reference>
<evidence type="ECO:0000313" key="1">
    <source>
        <dbReference type="EMBL" id="KAB2688454.1"/>
    </source>
</evidence>
<name>A0A6L3YUU0_9HYPH</name>
<dbReference type="RefSeq" id="WP_151651350.1">
    <property type="nucleotide sequence ID" value="NZ_WBVX01000004.1"/>
</dbReference>
<protein>
    <submittedName>
        <fullName evidence="1">Uncharacterized protein</fullName>
    </submittedName>
</protein>
<proteinExistence type="predicted"/>
<organism evidence="1 2">
    <name type="scientific">Brucella tritici</name>
    <dbReference type="NCBI Taxonomy" id="94626"/>
    <lineage>
        <taxon>Bacteria</taxon>
        <taxon>Pseudomonadati</taxon>
        <taxon>Pseudomonadota</taxon>
        <taxon>Alphaproteobacteria</taxon>
        <taxon>Hyphomicrobiales</taxon>
        <taxon>Brucellaceae</taxon>
        <taxon>Brucella/Ochrobactrum group</taxon>
        <taxon>Brucella</taxon>
    </lineage>
</organism>
<evidence type="ECO:0000313" key="2">
    <source>
        <dbReference type="Proteomes" id="UP000481643"/>
    </source>
</evidence>
<gene>
    <name evidence="1" type="ORF">F9L08_06080</name>
</gene>
<comment type="caution">
    <text evidence="1">The sequence shown here is derived from an EMBL/GenBank/DDBJ whole genome shotgun (WGS) entry which is preliminary data.</text>
</comment>
<dbReference type="EMBL" id="WBVX01000004">
    <property type="protein sequence ID" value="KAB2688454.1"/>
    <property type="molecule type" value="Genomic_DNA"/>
</dbReference>
<sequence length="432" mass="49313">MSDEIAFWTWRSLSEGRSLTEVTEEHLSRIRTLTVVWNEAESGAAVLADADFTEIENLGNDADEESFLNALEVFMTTATVAGFEGMIQNPYARAGKDDRCALENTPSREIADQLLSGQDIDYRAEPDEITLWQNANRRACGIDPKRPYGSESVSRDVRALIDPDKKLSNAAFAKRRKWLESRMLLVLQFFVQNATLAPGLWRRGDDWVWRPVQPDDPPPPGEPLTRAEWMSRMDRQTYYENREYTETIHALAHLTWNNRLSGSYSDLVRQFSLANHFDSRIRAEYEGTLDERFRAALAAFPERRGDGSIPWFTLSYVRILNAQARFDEARAVLEAADLFEIDNDEVNLSTVNPIGLAWAEGLIARHGAGVMSEDEYQAALFGEHPQWYVEPTLWSFVWDLHYNPDRFKDTAQEPGMAHARALASQLELSRSR</sequence>
<accession>A0A6L3YUU0</accession>